<feature type="transmembrane region" description="Helical" evidence="7">
    <location>
        <begin position="573"/>
        <end position="589"/>
    </location>
</feature>
<feature type="transmembrane region" description="Helical" evidence="7">
    <location>
        <begin position="492"/>
        <end position="512"/>
    </location>
</feature>
<evidence type="ECO:0000256" key="3">
    <source>
        <dbReference type="ARBA" id="ARBA00022737"/>
    </source>
</evidence>
<feature type="transmembrane region" description="Helical" evidence="7">
    <location>
        <begin position="609"/>
        <end position="630"/>
    </location>
</feature>
<organism evidence="9 10">
    <name type="scientific">Modicella reniformis</name>
    <dbReference type="NCBI Taxonomy" id="1440133"/>
    <lineage>
        <taxon>Eukaryota</taxon>
        <taxon>Fungi</taxon>
        <taxon>Fungi incertae sedis</taxon>
        <taxon>Mucoromycota</taxon>
        <taxon>Mortierellomycotina</taxon>
        <taxon>Mortierellomycetes</taxon>
        <taxon>Mortierellales</taxon>
        <taxon>Mortierellaceae</taxon>
        <taxon>Modicella</taxon>
    </lineage>
</organism>
<feature type="domain" description="Ion transport" evidence="8">
    <location>
        <begin position="456"/>
        <end position="639"/>
    </location>
</feature>
<dbReference type="Proteomes" id="UP000749646">
    <property type="component" value="Unassembled WGS sequence"/>
</dbReference>
<keyword evidence="2 7" id="KW-0812">Transmembrane</keyword>
<name>A0A9P6MBS3_9FUNG</name>
<comment type="subcellular location">
    <subcellularLocation>
        <location evidence="1">Membrane</location>
        <topology evidence="1">Multi-pass membrane protein</topology>
    </subcellularLocation>
</comment>
<dbReference type="Pfam" id="PF00520">
    <property type="entry name" value="Ion_trans"/>
    <property type="match status" value="1"/>
</dbReference>
<evidence type="ECO:0000256" key="4">
    <source>
        <dbReference type="ARBA" id="ARBA00022989"/>
    </source>
</evidence>
<evidence type="ECO:0000313" key="10">
    <source>
        <dbReference type="Proteomes" id="UP000749646"/>
    </source>
</evidence>
<keyword evidence="4 7" id="KW-1133">Transmembrane helix</keyword>
<comment type="caution">
    <text evidence="9">The sequence shown here is derived from an EMBL/GenBank/DDBJ whole genome shotgun (WGS) entry which is preliminary data.</text>
</comment>
<accession>A0A9P6MBS3</accession>
<feature type="region of interest" description="Disordered" evidence="6">
    <location>
        <begin position="740"/>
        <end position="774"/>
    </location>
</feature>
<dbReference type="PANTHER" id="PTHR10582:SF2">
    <property type="entry name" value="INACTIVE"/>
    <property type="match status" value="1"/>
</dbReference>
<proteinExistence type="predicted"/>
<feature type="compositionally biased region" description="Low complexity" evidence="6">
    <location>
        <begin position="756"/>
        <end position="773"/>
    </location>
</feature>
<dbReference type="PANTHER" id="PTHR10582">
    <property type="entry name" value="TRANSIENT RECEPTOR POTENTIAL ION CHANNEL PROTEIN"/>
    <property type="match status" value="1"/>
</dbReference>
<evidence type="ECO:0000313" key="9">
    <source>
        <dbReference type="EMBL" id="KAF9987533.1"/>
    </source>
</evidence>
<evidence type="ECO:0000256" key="5">
    <source>
        <dbReference type="ARBA" id="ARBA00023136"/>
    </source>
</evidence>
<dbReference type="GO" id="GO:0005886">
    <property type="term" value="C:plasma membrane"/>
    <property type="evidence" value="ECO:0007669"/>
    <property type="project" value="TreeGrafter"/>
</dbReference>
<protein>
    <recommendedName>
        <fullName evidence="8">Ion transport domain-containing protein</fullName>
    </recommendedName>
</protein>
<evidence type="ECO:0000256" key="7">
    <source>
        <dbReference type="SAM" id="Phobius"/>
    </source>
</evidence>
<dbReference type="InterPro" id="IPR005821">
    <property type="entry name" value="Ion_trans_dom"/>
</dbReference>
<dbReference type="EMBL" id="JAAAHW010003170">
    <property type="protein sequence ID" value="KAF9987533.1"/>
    <property type="molecule type" value="Genomic_DNA"/>
</dbReference>
<dbReference type="GO" id="GO:0098703">
    <property type="term" value="P:calcium ion import across plasma membrane"/>
    <property type="evidence" value="ECO:0007669"/>
    <property type="project" value="TreeGrafter"/>
</dbReference>
<feature type="transmembrane region" description="Helical" evidence="7">
    <location>
        <begin position="532"/>
        <end position="553"/>
    </location>
</feature>
<dbReference type="AlphaFoldDB" id="A0A9P6MBS3"/>
<evidence type="ECO:0000259" key="8">
    <source>
        <dbReference type="Pfam" id="PF00520"/>
    </source>
</evidence>
<evidence type="ECO:0000256" key="6">
    <source>
        <dbReference type="SAM" id="MobiDB-lite"/>
    </source>
</evidence>
<dbReference type="OrthoDB" id="2433234at2759"/>
<evidence type="ECO:0000256" key="2">
    <source>
        <dbReference type="ARBA" id="ARBA00022692"/>
    </source>
</evidence>
<keyword evidence="10" id="KW-1185">Reference proteome</keyword>
<dbReference type="InterPro" id="IPR024862">
    <property type="entry name" value="TRPV"/>
</dbReference>
<sequence length="829" mass="93447">MSTPKLGEADATEKKSFTSVSARATVGHSNNYGPIAARVPRGTSSFRLNAEFNHCRAGHYIVQWRAKTLENFSIPNDLHFVVNVLYDVEPDVTGSLDVILPADNLKRLENNRWYNLLLDEKLVIQPHLGNVRIQALLCNNENIDRNEYFGVVVEHIEIRPMALIPEAHPGVSNIYRLMTGIHSELLPAGEGVSYWVLRVEVMEEDLVLKALRIIFSFVPEPWMRITTSDVVNPESLQSTFFVPCGTRFAVVGKQTIQGTSRNSFRVASPTCPSGAQNGHLLTVFVEYCVKNAKKYHPAYLMPIVRSLDKILDQYPDMARDIFRKASYIPVRNPMYIVSHATIANFFNFQDLVYLGKTRPKALNMDDYEKPVFTLRLQLPISVSTTGFSNILNIIEAQLTNVFPQRKFDETTLKTGSRKIYVSPFDFQPCPWLQKSVFSQIAGKDYFDSPAIVASLQFKCSPFNYVDLVAFTTPVVGCFFSLLSTPGTSPNQVWVIGFAILFLYLNMLLELRVIRQLGIAVNIIFNITRRIKWFFMIFGLFIVGFTHALLYVLHTGSYNPCEDNSCGGTENSDSYPTGFFAAFSATYFFLSGRYDPISTSLQKGSAGFHIMMIIFYFFTAILLLNVLIALMNDAFTASEKEGEIAHYKFLSQVVAEVETHIMSRKARMRSDYYPKYVYYCASEKEVEQFQSQYTILDVSSLSAENRFMMEASAVSNSMTHFFQPEIFGPWGPNILVFKMKHPPTSAPTSTPTPTPTPTANATATTSDAAVTGSSQDEVKQELAQLKALVEHRPHQDEVKQELTELRVLVQAILVKMDAKDTQSNNNEQQS</sequence>
<keyword evidence="5 7" id="KW-0472">Membrane</keyword>
<evidence type="ECO:0000256" key="1">
    <source>
        <dbReference type="ARBA" id="ARBA00004141"/>
    </source>
</evidence>
<reference evidence="9" key="1">
    <citation type="journal article" date="2020" name="Fungal Divers.">
        <title>Resolving the Mortierellaceae phylogeny through synthesis of multi-gene phylogenetics and phylogenomics.</title>
        <authorList>
            <person name="Vandepol N."/>
            <person name="Liber J."/>
            <person name="Desiro A."/>
            <person name="Na H."/>
            <person name="Kennedy M."/>
            <person name="Barry K."/>
            <person name="Grigoriev I.V."/>
            <person name="Miller A.N."/>
            <person name="O'Donnell K."/>
            <person name="Stajich J.E."/>
            <person name="Bonito G."/>
        </authorList>
    </citation>
    <scope>NUCLEOTIDE SEQUENCE</scope>
    <source>
        <strain evidence="9">MES-2147</strain>
    </source>
</reference>
<dbReference type="GO" id="GO:0005216">
    <property type="term" value="F:monoatomic ion channel activity"/>
    <property type="evidence" value="ECO:0007669"/>
    <property type="project" value="InterPro"/>
</dbReference>
<gene>
    <name evidence="9" type="ORF">BGZ65_003192</name>
</gene>
<keyword evidence="3" id="KW-0677">Repeat</keyword>